<proteinExistence type="predicted"/>
<accession>A0A3G5AA73</accession>
<sequence>MHARRVGIVLCRGLCENLKYKDIDRKLFYVGSVYMEKAENFGKSWSKEEDAKLLGSLKGGKKLVDVAEEHKRTYGAVRRRVRDIAFELHKGGKTVEVIVKMTGLAEKDVQDVIKRRAGKVECDKESVNVKTELLKEIHSLLGAVMKKQEELEKLFDQGECVESELPTKTLEDKLLALEEYDMDELEPSVPIKKITRKVLVKKMVKKKKAPGDDLIG</sequence>
<protein>
    <submittedName>
        <fullName evidence="1">Uncharacterized protein</fullName>
    </submittedName>
</protein>
<organism evidence="1">
    <name type="scientific">Hyperionvirus sp</name>
    <dbReference type="NCBI Taxonomy" id="2487770"/>
    <lineage>
        <taxon>Viruses</taxon>
        <taxon>Varidnaviria</taxon>
        <taxon>Bamfordvirae</taxon>
        <taxon>Nucleocytoviricota</taxon>
        <taxon>Megaviricetes</taxon>
        <taxon>Imitervirales</taxon>
        <taxon>Mimiviridae</taxon>
        <taxon>Klosneuvirinae</taxon>
    </lineage>
</organism>
<gene>
    <name evidence="1" type="ORF">Hyperionvirus18_23</name>
</gene>
<reference evidence="1" key="1">
    <citation type="submission" date="2018-10" db="EMBL/GenBank/DDBJ databases">
        <title>Hidden diversity of soil giant viruses.</title>
        <authorList>
            <person name="Schulz F."/>
            <person name="Alteio L."/>
            <person name="Goudeau D."/>
            <person name="Ryan E.M."/>
            <person name="Malmstrom R.R."/>
            <person name="Blanchard J."/>
            <person name="Woyke T."/>
        </authorList>
    </citation>
    <scope>NUCLEOTIDE SEQUENCE</scope>
    <source>
        <strain evidence="1">HYV1</strain>
    </source>
</reference>
<evidence type="ECO:0000313" key="1">
    <source>
        <dbReference type="EMBL" id="AYV84147.1"/>
    </source>
</evidence>
<name>A0A3G5AA73_9VIRU</name>
<dbReference type="EMBL" id="MK072400">
    <property type="protein sequence ID" value="AYV84147.1"/>
    <property type="molecule type" value="Genomic_DNA"/>
</dbReference>